<dbReference type="EMBL" id="JBICBT010000491">
    <property type="protein sequence ID" value="KAL3111873.1"/>
    <property type="molecule type" value="Genomic_DNA"/>
</dbReference>
<organism evidence="4 5">
    <name type="scientific">Heterodera trifolii</name>
    <dbReference type="NCBI Taxonomy" id="157864"/>
    <lineage>
        <taxon>Eukaryota</taxon>
        <taxon>Metazoa</taxon>
        <taxon>Ecdysozoa</taxon>
        <taxon>Nematoda</taxon>
        <taxon>Chromadorea</taxon>
        <taxon>Rhabditida</taxon>
        <taxon>Tylenchina</taxon>
        <taxon>Tylenchomorpha</taxon>
        <taxon>Tylenchoidea</taxon>
        <taxon>Heteroderidae</taxon>
        <taxon>Heteroderinae</taxon>
        <taxon>Heterodera</taxon>
    </lineage>
</organism>
<evidence type="ECO:0000313" key="5">
    <source>
        <dbReference type="Proteomes" id="UP001620626"/>
    </source>
</evidence>
<feature type="region of interest" description="Disordered" evidence="2">
    <location>
        <begin position="558"/>
        <end position="584"/>
    </location>
</feature>
<reference evidence="4 5" key="1">
    <citation type="submission" date="2024-10" db="EMBL/GenBank/DDBJ databases">
        <authorList>
            <person name="Kim D."/>
        </authorList>
    </citation>
    <scope>NUCLEOTIDE SEQUENCE [LARGE SCALE GENOMIC DNA]</scope>
    <source>
        <strain evidence="4">BH-2024</strain>
    </source>
</reference>
<feature type="region of interest" description="Disordered" evidence="2">
    <location>
        <begin position="468"/>
        <end position="512"/>
    </location>
</feature>
<dbReference type="InterPro" id="IPR001878">
    <property type="entry name" value="Znf_CCHC"/>
</dbReference>
<feature type="compositionally biased region" description="Polar residues" evidence="2">
    <location>
        <begin position="558"/>
        <end position="572"/>
    </location>
</feature>
<protein>
    <recommendedName>
        <fullName evidence="3">CCHC-type domain-containing protein</fullName>
    </recommendedName>
</protein>
<dbReference type="AlphaFoldDB" id="A0ABD2L9P0"/>
<dbReference type="PANTHER" id="PTHR19963">
    <property type="entry name" value="CCHC-TYPE DOMAIN-CONTAINING PROTEIN"/>
    <property type="match status" value="1"/>
</dbReference>
<feature type="region of interest" description="Disordered" evidence="2">
    <location>
        <begin position="1"/>
        <end position="21"/>
    </location>
</feature>
<dbReference type="SMART" id="SM00343">
    <property type="entry name" value="ZnF_C2HC"/>
    <property type="match status" value="1"/>
</dbReference>
<evidence type="ECO:0000256" key="1">
    <source>
        <dbReference type="PROSITE-ProRule" id="PRU00047"/>
    </source>
</evidence>
<keyword evidence="1" id="KW-0862">Zinc</keyword>
<dbReference type="PROSITE" id="PS50158">
    <property type="entry name" value="ZF_CCHC"/>
    <property type="match status" value="1"/>
</dbReference>
<dbReference type="PANTHER" id="PTHR19963:SF30">
    <property type="entry name" value="ENDONUCLEASE_EXONUCLEASE_PHOSPHATASE DOMAIN-CONTAINING PROTEIN"/>
    <property type="match status" value="1"/>
</dbReference>
<dbReference type="GO" id="GO:0008270">
    <property type="term" value="F:zinc ion binding"/>
    <property type="evidence" value="ECO:0007669"/>
    <property type="project" value="UniProtKB-KW"/>
</dbReference>
<feature type="compositionally biased region" description="Polar residues" evidence="2">
    <location>
        <begin position="488"/>
        <end position="505"/>
    </location>
</feature>
<dbReference type="SUPFAM" id="SSF57756">
    <property type="entry name" value="Retrovirus zinc finger-like domains"/>
    <property type="match status" value="1"/>
</dbReference>
<dbReference type="Proteomes" id="UP001620626">
    <property type="component" value="Unassembled WGS sequence"/>
</dbReference>
<dbReference type="InterPro" id="IPR036875">
    <property type="entry name" value="Znf_CCHC_sf"/>
</dbReference>
<sequence length="674" mass="76788">MENLERSLNHTRLTRQRAQNEGLLLDRDGNVFFRENPPNRTLGVMNQNVVVADPNLENSEQLDSFEMRRRLLDPNNDSAIGQSRQNGRAGLAENFNGEANEGFVQNRTCLTQNLGERAGPGQQFFRNFGMRHSQNDDDFFSHPNMRRTSTPVNENRGVGVGPQNFNEIGFLAEQIGRVIVGQLNSAHQNPNTNPAPNLTQHGVEIHQQIHHSAVFARQANNIPVRVPVQQNPAAVQQNFGRPQIQQIPPSNFQPRQPYALPMNEQCVQMQQPPMPQMNYQPPPTFNTHQNQPNFGMGNFDFGIVLERIPDLSGTEGSDGIKKFFKKFDFYSLNWSDAQKIRALESKLYGRAERAFQTAQSTQPFRYESIKREMLNLLEETDARNLNAFDELMQGVKRGPNESIDELANRISGLVQRAYNGLPQHLSNEYAIKFLVRAMGNPELALNLELVRTPGMTLDHFVSLAARAESTQKATQRFSRPDNRERSWRTNTPQHFSQTNNGPSRSNFEERGQQIQRFGTQPNRSWSCFNCNSPGHLARDCPQGKIFRPIERTNYSTTMNQHGQQQTGGNRQQMPEPNENPPNRHYQQKNYLKQNCLVLQEEQIHQNDFIVGELKQDLEEFFDEIRKCATEDKKSNFSKVGKVMAVLVEVFGTKTKAMLDGGAQISVIEAKFLTL</sequence>
<dbReference type="Pfam" id="PF00098">
    <property type="entry name" value="zf-CCHC"/>
    <property type="match status" value="1"/>
</dbReference>
<gene>
    <name evidence="4" type="ORF">niasHT_015071</name>
</gene>
<keyword evidence="1" id="KW-0479">Metal-binding</keyword>
<comment type="caution">
    <text evidence="4">The sequence shown here is derived from an EMBL/GenBank/DDBJ whole genome shotgun (WGS) entry which is preliminary data.</text>
</comment>
<keyword evidence="5" id="KW-1185">Reference proteome</keyword>
<feature type="compositionally biased region" description="Polar residues" evidence="2">
    <location>
        <begin position="468"/>
        <end position="477"/>
    </location>
</feature>
<evidence type="ECO:0000259" key="3">
    <source>
        <dbReference type="PROSITE" id="PS50158"/>
    </source>
</evidence>
<evidence type="ECO:0000313" key="4">
    <source>
        <dbReference type="EMBL" id="KAL3111873.1"/>
    </source>
</evidence>
<dbReference type="Gene3D" id="4.10.60.10">
    <property type="entry name" value="Zinc finger, CCHC-type"/>
    <property type="match status" value="1"/>
</dbReference>
<name>A0ABD2L9P0_9BILA</name>
<proteinExistence type="predicted"/>
<feature type="compositionally biased region" description="Basic and acidic residues" evidence="2">
    <location>
        <begin position="478"/>
        <end position="487"/>
    </location>
</feature>
<accession>A0ABD2L9P0</accession>
<evidence type="ECO:0000256" key="2">
    <source>
        <dbReference type="SAM" id="MobiDB-lite"/>
    </source>
</evidence>
<dbReference type="GO" id="GO:0019899">
    <property type="term" value="F:enzyme binding"/>
    <property type="evidence" value="ECO:0007669"/>
    <property type="project" value="UniProtKB-ARBA"/>
</dbReference>
<keyword evidence="1" id="KW-0863">Zinc-finger</keyword>
<feature type="domain" description="CCHC-type" evidence="3">
    <location>
        <begin position="527"/>
        <end position="542"/>
    </location>
</feature>